<dbReference type="InterPro" id="IPR013078">
    <property type="entry name" value="His_Pase_superF_clade-1"/>
</dbReference>
<feature type="non-terminal residue" evidence="1">
    <location>
        <position position="1"/>
    </location>
</feature>
<organism evidence="1 2">
    <name type="scientific">Pseudooceanicola lipolyticus</name>
    <dbReference type="NCBI Taxonomy" id="2029104"/>
    <lineage>
        <taxon>Bacteria</taxon>
        <taxon>Pseudomonadati</taxon>
        <taxon>Pseudomonadota</taxon>
        <taxon>Alphaproteobacteria</taxon>
        <taxon>Rhodobacterales</taxon>
        <taxon>Paracoccaceae</taxon>
        <taxon>Pseudooceanicola</taxon>
    </lineage>
</organism>
<reference evidence="1 2" key="1">
    <citation type="journal article" date="2018" name="Int. J. Syst. Evol. Microbiol.">
        <title>Pseudooceanicola lipolyticus sp. nov., a marine alphaproteobacterium, reclassification of Oceanicola flagellatus as Pseudooceanicola flagellatus comb. nov. and emended description of the genus Pseudooceanicola.</title>
        <authorList>
            <person name="Huang M.-M."/>
            <person name="Guo L.-L."/>
            <person name="Wu Y.-H."/>
            <person name="Lai Q.-L."/>
            <person name="Shao Z.-Z."/>
            <person name="Wang C.-S."/>
            <person name="Wu M."/>
            <person name="Xu X.-W."/>
        </authorList>
    </citation>
    <scope>NUCLEOTIDE SEQUENCE [LARGE SCALE GENOMIC DNA]</scope>
    <source>
        <strain evidence="1 2">157</strain>
    </source>
</reference>
<dbReference type="OrthoDB" id="9781415at2"/>
<accession>A0A2M8IVB5</accession>
<protein>
    <submittedName>
        <fullName evidence="1">Histidine phosphatase family protein</fullName>
    </submittedName>
</protein>
<name>A0A2M8IVB5_9RHOB</name>
<comment type="caution">
    <text evidence="1">The sequence shown here is derived from an EMBL/GenBank/DDBJ whole genome shotgun (WGS) entry which is preliminary data.</text>
</comment>
<proteinExistence type="predicted"/>
<dbReference type="Proteomes" id="UP000231553">
    <property type="component" value="Unassembled WGS sequence"/>
</dbReference>
<dbReference type="RefSeq" id="WP_100164556.1">
    <property type="nucleotide sequence ID" value="NZ_PGTB01000178.1"/>
</dbReference>
<dbReference type="SUPFAM" id="SSF53254">
    <property type="entry name" value="Phosphoglycerate mutase-like"/>
    <property type="match status" value="1"/>
</dbReference>
<evidence type="ECO:0000313" key="2">
    <source>
        <dbReference type="Proteomes" id="UP000231553"/>
    </source>
</evidence>
<sequence>PPWDRAALWSSPLRRAVETAELLSGRAPRITPALTEMHWGEWEGQHGRALLADPDSGYRHIEDWGWHYRPPGGETPAELAARLAPWLAGLQRDAVAVCHIGVMRVLLARAHGWGFDGPCPFAIKRNRLYLLTLDGDRLSAAPEPLRLIPREGTK</sequence>
<dbReference type="InterPro" id="IPR029033">
    <property type="entry name" value="His_PPase_superfam"/>
</dbReference>
<dbReference type="EMBL" id="PGTB01000178">
    <property type="protein sequence ID" value="PJE34470.1"/>
    <property type="molecule type" value="Genomic_DNA"/>
</dbReference>
<gene>
    <name evidence="1" type="ORF">CVM52_22150</name>
</gene>
<evidence type="ECO:0000313" key="1">
    <source>
        <dbReference type="EMBL" id="PJE34470.1"/>
    </source>
</evidence>
<dbReference type="Pfam" id="PF00300">
    <property type="entry name" value="His_Phos_1"/>
    <property type="match status" value="1"/>
</dbReference>
<dbReference type="AlphaFoldDB" id="A0A2M8IVB5"/>
<dbReference type="Gene3D" id="3.40.50.1240">
    <property type="entry name" value="Phosphoglycerate mutase-like"/>
    <property type="match status" value="1"/>
</dbReference>
<keyword evidence="2" id="KW-1185">Reference proteome</keyword>